<proteinExistence type="predicted"/>
<dbReference type="GeneID" id="111086015"/>
<organism evidence="5 6">
    <name type="scientific">Limulus polyphemus</name>
    <name type="common">Atlantic horseshoe crab</name>
    <dbReference type="NCBI Taxonomy" id="6850"/>
    <lineage>
        <taxon>Eukaryota</taxon>
        <taxon>Metazoa</taxon>
        <taxon>Ecdysozoa</taxon>
        <taxon>Arthropoda</taxon>
        <taxon>Chelicerata</taxon>
        <taxon>Merostomata</taxon>
        <taxon>Xiphosura</taxon>
        <taxon>Limulidae</taxon>
        <taxon>Limulus</taxon>
    </lineage>
</organism>
<sequence length="101" mass="11145">MKKRAAPPPPSLASGTVCHTRTPSDPGLSQSPSSARHDSLKPRCKALYDCEADREDELSFSEGEIIVIISETTDDEEWMEGMIEGEPQRRGVFPASFVHML</sequence>
<dbReference type="PROSITE" id="PS50002">
    <property type="entry name" value="SH3"/>
    <property type="match status" value="1"/>
</dbReference>
<evidence type="ECO:0000313" key="5">
    <source>
        <dbReference type="Proteomes" id="UP000694941"/>
    </source>
</evidence>
<feature type="domain" description="SH3" evidence="4">
    <location>
        <begin position="39"/>
        <end position="101"/>
    </location>
</feature>
<dbReference type="InterPro" id="IPR043593">
    <property type="entry name" value="ASAP"/>
</dbReference>
<dbReference type="RefSeq" id="XP_022242958.1">
    <property type="nucleotide sequence ID" value="XM_022387250.1"/>
</dbReference>
<dbReference type="PANTHER" id="PTHR45854:SF3">
    <property type="entry name" value="ARFGAP WITH SH3 DOMAIN, ANK REPEAT AND PH DOMAIN-CONTAINING PROTEIN"/>
    <property type="match status" value="1"/>
</dbReference>
<evidence type="ECO:0000256" key="1">
    <source>
        <dbReference type="ARBA" id="ARBA00022443"/>
    </source>
</evidence>
<keyword evidence="5" id="KW-1185">Reference proteome</keyword>
<gene>
    <name evidence="6" type="primary">LOC111086015</name>
</gene>
<keyword evidence="1 2" id="KW-0728">SH3 domain</keyword>
<dbReference type="InterPro" id="IPR035836">
    <property type="entry name" value="ASAP1-like_SH3"/>
</dbReference>
<evidence type="ECO:0000256" key="3">
    <source>
        <dbReference type="SAM" id="MobiDB-lite"/>
    </source>
</evidence>
<dbReference type="InterPro" id="IPR036028">
    <property type="entry name" value="SH3-like_dom_sf"/>
</dbReference>
<name>A0ABM1SH53_LIMPO</name>
<evidence type="ECO:0000259" key="4">
    <source>
        <dbReference type="PROSITE" id="PS50002"/>
    </source>
</evidence>
<dbReference type="PANTHER" id="PTHR45854">
    <property type="entry name" value="ASAP FAMILY MEMBER"/>
    <property type="match status" value="1"/>
</dbReference>
<dbReference type="InterPro" id="IPR001452">
    <property type="entry name" value="SH3_domain"/>
</dbReference>
<protein>
    <submittedName>
        <fullName evidence="6">ArfGAP with SH3 domain, ANK repeat and PH domain-containing protein-like</fullName>
    </submittedName>
</protein>
<dbReference type="CDD" id="cd11821">
    <property type="entry name" value="SH3_ASAP"/>
    <property type="match status" value="1"/>
</dbReference>
<feature type="region of interest" description="Disordered" evidence="3">
    <location>
        <begin position="1"/>
        <end position="40"/>
    </location>
</feature>
<dbReference type="PRINTS" id="PR00452">
    <property type="entry name" value="SH3DOMAIN"/>
</dbReference>
<dbReference type="Proteomes" id="UP000694941">
    <property type="component" value="Unplaced"/>
</dbReference>
<reference evidence="6" key="1">
    <citation type="submission" date="2025-08" db="UniProtKB">
        <authorList>
            <consortium name="RefSeq"/>
        </authorList>
    </citation>
    <scope>IDENTIFICATION</scope>
    <source>
        <tissue evidence="6">Muscle</tissue>
    </source>
</reference>
<evidence type="ECO:0000256" key="2">
    <source>
        <dbReference type="PROSITE-ProRule" id="PRU00192"/>
    </source>
</evidence>
<dbReference type="Pfam" id="PF14604">
    <property type="entry name" value="SH3_9"/>
    <property type="match status" value="1"/>
</dbReference>
<feature type="compositionally biased region" description="Pro residues" evidence="3">
    <location>
        <begin position="1"/>
        <end position="11"/>
    </location>
</feature>
<feature type="compositionally biased region" description="Polar residues" evidence="3">
    <location>
        <begin position="13"/>
        <end position="34"/>
    </location>
</feature>
<dbReference type="SUPFAM" id="SSF50044">
    <property type="entry name" value="SH3-domain"/>
    <property type="match status" value="1"/>
</dbReference>
<evidence type="ECO:0000313" key="6">
    <source>
        <dbReference type="RefSeq" id="XP_022242958.1"/>
    </source>
</evidence>
<dbReference type="Gene3D" id="2.30.30.40">
    <property type="entry name" value="SH3 Domains"/>
    <property type="match status" value="1"/>
</dbReference>
<dbReference type="SMART" id="SM00326">
    <property type="entry name" value="SH3"/>
    <property type="match status" value="1"/>
</dbReference>
<accession>A0ABM1SH53</accession>